<feature type="region of interest" description="Disordered" evidence="2">
    <location>
        <begin position="1"/>
        <end position="25"/>
    </location>
</feature>
<reference evidence="5" key="1">
    <citation type="submission" date="2018-08" db="EMBL/GenBank/DDBJ databases">
        <title>Murine metabolic-syndrome-specific gut microbial biobank.</title>
        <authorList>
            <person name="Liu C."/>
        </authorList>
    </citation>
    <scope>NUCLEOTIDE SEQUENCE [LARGE SCALE GENOMIC DNA]</scope>
    <source>
        <strain evidence="5">Z82</strain>
    </source>
</reference>
<dbReference type="Gene3D" id="3.60.21.10">
    <property type="match status" value="1"/>
</dbReference>
<evidence type="ECO:0000259" key="4">
    <source>
        <dbReference type="SMART" id="SM00854"/>
    </source>
</evidence>
<feature type="transmembrane region" description="Helical" evidence="3">
    <location>
        <begin position="40"/>
        <end position="64"/>
    </location>
</feature>
<dbReference type="InterPro" id="IPR019079">
    <property type="entry name" value="Capsule_synth_CapA"/>
</dbReference>
<feature type="domain" description="Capsule synthesis protein CapA" evidence="4">
    <location>
        <begin position="90"/>
        <end position="342"/>
    </location>
</feature>
<evidence type="ECO:0000256" key="1">
    <source>
        <dbReference type="ARBA" id="ARBA00005662"/>
    </source>
</evidence>
<sequence length="475" mass="50167">MSTPSGKSAGPIRRTPTPRHGTGLEGTASANAAVTQRQRAILFVAALAALAALITVASAIGAAASDSEAPGDSATDPVAQAQGPEAARVSFVAVGDNLPDDEIGWWADAQSGEEGDGTYDYHAIYEPVKPYVEAADLAYIKQETHLGGNDIGPRGWPSFNVTDEMADAVVDAGFDLVGSSSNHSYDWGYFGANDHSREVWNAKPVAFAGTASSEAEAAAIATIERNGITFALLDYTYGVNGYERSELPSYAVSYIDDERIANDVAAAKEAADVVLVAMHWGTENQTDPDDEQLRLAKLLADLDVDVVLGSHPHVIGPLAWVEGESGHKTLVAYSLGDFMSNHDEPRPLNELEGMLACDFVRDAGSTEVRIENVRWIPLVNHTVQPQEATDDAEAVAEEHAVYALKDYAAELAAAHVAFGELDDPLTWLLQKSAEVVHATGSDFPVEGWSPDMAPASSDDGGEADDGTTTAAAGEE</sequence>
<dbReference type="SMART" id="SM00854">
    <property type="entry name" value="PGA_cap"/>
    <property type="match status" value="1"/>
</dbReference>
<keyword evidence="3" id="KW-1133">Transmembrane helix</keyword>
<comment type="caution">
    <text evidence="5">The sequence shown here is derived from an EMBL/GenBank/DDBJ whole genome shotgun (WGS) entry which is preliminary data.</text>
</comment>
<organism evidence="5">
    <name type="scientific">Muribaculaceae bacterium Z82</name>
    <dbReference type="NCBI Taxonomy" id="2304548"/>
    <lineage>
        <taxon>Bacteria</taxon>
        <taxon>Pseudomonadati</taxon>
        <taxon>Bacteroidota</taxon>
        <taxon>Bacteroidia</taxon>
        <taxon>Bacteroidales</taxon>
        <taxon>Muribaculaceae</taxon>
    </lineage>
</organism>
<gene>
    <name evidence="5" type="ORF">D1639_06440</name>
</gene>
<keyword evidence="3" id="KW-0472">Membrane</keyword>
<feature type="region of interest" description="Disordered" evidence="2">
    <location>
        <begin position="441"/>
        <end position="475"/>
    </location>
</feature>
<evidence type="ECO:0000256" key="3">
    <source>
        <dbReference type="SAM" id="Phobius"/>
    </source>
</evidence>
<dbReference type="CDD" id="cd07381">
    <property type="entry name" value="MPP_CapA"/>
    <property type="match status" value="1"/>
</dbReference>
<dbReference type="SUPFAM" id="SSF56300">
    <property type="entry name" value="Metallo-dependent phosphatases"/>
    <property type="match status" value="1"/>
</dbReference>
<dbReference type="EMBL" id="QWKH01000040">
    <property type="protein sequence ID" value="NBI34673.1"/>
    <property type="molecule type" value="Genomic_DNA"/>
</dbReference>
<protein>
    <submittedName>
        <fullName evidence="5">CapA family protein</fullName>
    </submittedName>
</protein>
<dbReference type="InterPro" id="IPR029052">
    <property type="entry name" value="Metallo-depent_PP-like"/>
</dbReference>
<dbReference type="PANTHER" id="PTHR33393">
    <property type="entry name" value="POLYGLUTAMINE SYNTHESIS ACCESSORY PROTEIN RV0574C-RELATED"/>
    <property type="match status" value="1"/>
</dbReference>
<proteinExistence type="inferred from homology"/>
<dbReference type="PANTHER" id="PTHR33393:SF12">
    <property type="entry name" value="CAPSULE BIOSYNTHESIS PROTEIN CAPA"/>
    <property type="match status" value="1"/>
</dbReference>
<accession>A0A7C9KBP2</accession>
<dbReference type="Pfam" id="PF09587">
    <property type="entry name" value="PGA_cap"/>
    <property type="match status" value="1"/>
</dbReference>
<name>A0A7C9KBP2_9BACT</name>
<comment type="similarity">
    <text evidence="1">Belongs to the CapA family.</text>
</comment>
<evidence type="ECO:0000313" key="5">
    <source>
        <dbReference type="EMBL" id="NBI34673.1"/>
    </source>
</evidence>
<feature type="compositionally biased region" description="Low complexity" evidence="2">
    <location>
        <begin position="466"/>
        <end position="475"/>
    </location>
</feature>
<dbReference type="AlphaFoldDB" id="A0A7C9KBP2"/>
<keyword evidence="3" id="KW-0812">Transmembrane</keyword>
<evidence type="ECO:0000256" key="2">
    <source>
        <dbReference type="SAM" id="MobiDB-lite"/>
    </source>
</evidence>
<dbReference type="InterPro" id="IPR052169">
    <property type="entry name" value="CW_Biosynth-Accessory"/>
</dbReference>